<evidence type="ECO:0000313" key="1">
    <source>
        <dbReference type="EMBL" id="NVN49198.1"/>
    </source>
</evidence>
<accession>A0A850PG05</accession>
<organism evidence="1 2">
    <name type="scientific">Mycolicibacterium hippocampi</name>
    <dbReference type="NCBI Taxonomy" id="659824"/>
    <lineage>
        <taxon>Bacteria</taxon>
        <taxon>Bacillati</taxon>
        <taxon>Actinomycetota</taxon>
        <taxon>Actinomycetes</taxon>
        <taxon>Mycobacteriales</taxon>
        <taxon>Mycobacteriaceae</taxon>
        <taxon>Mycolicibacterium</taxon>
    </lineage>
</organism>
<dbReference type="Proteomes" id="UP000570517">
    <property type="component" value="Unassembled WGS sequence"/>
</dbReference>
<evidence type="ECO:0000313" key="2">
    <source>
        <dbReference type="Proteomes" id="UP000570517"/>
    </source>
</evidence>
<proteinExistence type="predicted"/>
<gene>
    <name evidence="1" type="ORF">HLY00_2084</name>
</gene>
<dbReference type="RefSeq" id="WP_178357585.1">
    <property type="nucleotide sequence ID" value="NZ_JABFYL010000012.1"/>
</dbReference>
<reference evidence="1 2" key="1">
    <citation type="submission" date="2020-05" db="EMBL/GenBank/DDBJ databases">
        <title>Draft genome sequence of Mycobacterium hippocampi DL, isolated from European seabass, Dicentrarchus labrax, reared in fish farms.</title>
        <authorList>
            <person name="Stathopoulou P."/>
            <person name="Asimakis E."/>
            <person name="Tzokas K."/>
            <person name="Batargias C."/>
            <person name="Tsiamis G."/>
        </authorList>
    </citation>
    <scope>NUCLEOTIDE SEQUENCE [LARGE SCALE GENOMIC DNA]</scope>
    <source>
        <strain evidence="1 2">DL</strain>
    </source>
</reference>
<evidence type="ECO:0008006" key="3">
    <source>
        <dbReference type="Google" id="ProtNLM"/>
    </source>
</evidence>
<protein>
    <recommendedName>
        <fullName evidence="3">ESX-1 secretion-associated protein</fullName>
    </recommendedName>
</protein>
<comment type="caution">
    <text evidence="1">The sequence shown here is derived from an EMBL/GenBank/DDBJ whole genome shotgun (WGS) entry which is preliminary data.</text>
</comment>
<sequence>MSGSLEVNTDQLRSAGAAFVAAADKLAAVQVDAPLGDAAAAVTQLQTAEACTAAKAFVATEMSTLVDAVHTYGSNLGAAAGKYESTDRASGEAIRQVDVPPAS</sequence>
<keyword evidence="2" id="KW-1185">Reference proteome</keyword>
<dbReference type="AlphaFoldDB" id="A0A850PG05"/>
<dbReference type="EMBL" id="JABFYL010000012">
    <property type="protein sequence ID" value="NVN49198.1"/>
    <property type="molecule type" value="Genomic_DNA"/>
</dbReference>
<name>A0A850PG05_9MYCO</name>
<dbReference type="Gene3D" id="1.10.287.1060">
    <property type="entry name" value="ESAT-6-like"/>
    <property type="match status" value="1"/>
</dbReference>